<proteinExistence type="predicted"/>
<comment type="function">
    <text evidence="4">Involved in signal transduction through the Wnt pathway.</text>
</comment>
<dbReference type="PANTHER" id="PTHR23194">
    <property type="entry name" value="PYGOPUS"/>
    <property type="match status" value="1"/>
</dbReference>
<dbReference type="GO" id="GO:0005634">
    <property type="term" value="C:nucleus"/>
    <property type="evidence" value="ECO:0007669"/>
    <property type="project" value="UniProtKB-SubCell"/>
</dbReference>
<feature type="non-terminal residue" evidence="6">
    <location>
        <position position="1"/>
    </location>
</feature>
<comment type="caution">
    <text evidence="6">The sequence shown here is derived from an EMBL/GenBank/DDBJ whole genome shotgun (WGS) entry which is preliminary data.</text>
</comment>
<dbReference type="AlphaFoldDB" id="A0ABD0NY01"/>
<sequence>GAAFSHLSEFAPPPTPMVDHLVASNPFDDDFGPPSRSGGGGGPAQGAVEVAMVDPVEWEEVWDSWAALVDLEAASLADDPLSVHQRQILDHTTRLDSGACRGLEVVEAEVVVEEDFHQEARPSLTCHPISAHPCTLGRVSIRCCHLEEWVAAQGVGEVHHIQGLGCLNSNLHMDKVGIPSTARPYLVALALVGLRMAP</sequence>
<organism evidence="6 7">
    <name type="scientific">Cirrhinus mrigala</name>
    <name type="common">Mrigala</name>
    <dbReference type="NCBI Taxonomy" id="683832"/>
    <lineage>
        <taxon>Eukaryota</taxon>
        <taxon>Metazoa</taxon>
        <taxon>Chordata</taxon>
        <taxon>Craniata</taxon>
        <taxon>Vertebrata</taxon>
        <taxon>Euteleostomi</taxon>
        <taxon>Actinopterygii</taxon>
        <taxon>Neopterygii</taxon>
        <taxon>Teleostei</taxon>
        <taxon>Ostariophysi</taxon>
        <taxon>Cypriniformes</taxon>
        <taxon>Cyprinidae</taxon>
        <taxon>Labeoninae</taxon>
        <taxon>Labeonini</taxon>
        <taxon>Cirrhinus</taxon>
    </lineage>
</organism>
<dbReference type="Proteomes" id="UP001529510">
    <property type="component" value="Unassembled WGS sequence"/>
</dbReference>
<keyword evidence="3" id="KW-0539">Nucleus</keyword>
<dbReference type="EMBL" id="JAMKFB020000019">
    <property type="protein sequence ID" value="KAL0166763.1"/>
    <property type="molecule type" value="Genomic_DNA"/>
</dbReference>
<evidence type="ECO:0000256" key="3">
    <source>
        <dbReference type="ARBA" id="ARBA00023242"/>
    </source>
</evidence>
<keyword evidence="7" id="KW-1185">Reference proteome</keyword>
<evidence type="ECO:0000313" key="7">
    <source>
        <dbReference type="Proteomes" id="UP001529510"/>
    </source>
</evidence>
<evidence type="ECO:0000256" key="4">
    <source>
        <dbReference type="ARBA" id="ARBA00037400"/>
    </source>
</evidence>
<protein>
    <submittedName>
        <fullName evidence="6">Uncharacterized protein</fullName>
    </submittedName>
</protein>
<dbReference type="PANTHER" id="PTHR23194:SF7">
    <property type="entry name" value="PYGOPUS HOMOLOG 2"/>
    <property type="match status" value="1"/>
</dbReference>
<evidence type="ECO:0000256" key="1">
    <source>
        <dbReference type="ARBA" id="ARBA00004123"/>
    </source>
</evidence>
<reference evidence="6 7" key="1">
    <citation type="submission" date="2024-05" db="EMBL/GenBank/DDBJ databases">
        <title>Genome sequencing and assembly of Indian major carp, Cirrhinus mrigala (Hamilton, 1822).</title>
        <authorList>
            <person name="Mohindra V."/>
            <person name="Chowdhury L.M."/>
            <person name="Lal K."/>
            <person name="Jena J.K."/>
        </authorList>
    </citation>
    <scope>NUCLEOTIDE SEQUENCE [LARGE SCALE GENOMIC DNA]</scope>
    <source>
        <strain evidence="6">CM1030</strain>
        <tissue evidence="6">Blood</tissue>
    </source>
</reference>
<evidence type="ECO:0000313" key="6">
    <source>
        <dbReference type="EMBL" id="KAL0166763.1"/>
    </source>
</evidence>
<evidence type="ECO:0000256" key="5">
    <source>
        <dbReference type="SAM" id="MobiDB-lite"/>
    </source>
</evidence>
<keyword evidence="2" id="KW-0879">Wnt signaling pathway</keyword>
<evidence type="ECO:0000256" key="2">
    <source>
        <dbReference type="ARBA" id="ARBA00022687"/>
    </source>
</evidence>
<comment type="subcellular location">
    <subcellularLocation>
        <location evidence="1">Nucleus</location>
    </subcellularLocation>
</comment>
<dbReference type="InterPro" id="IPR052475">
    <property type="entry name" value="Wnt_Signal_Transd_Protein"/>
</dbReference>
<feature type="region of interest" description="Disordered" evidence="5">
    <location>
        <begin position="15"/>
        <end position="46"/>
    </location>
</feature>
<gene>
    <name evidence="6" type="ORF">M9458_038607</name>
</gene>
<dbReference type="GO" id="GO:0016055">
    <property type="term" value="P:Wnt signaling pathway"/>
    <property type="evidence" value="ECO:0007669"/>
    <property type="project" value="UniProtKB-KW"/>
</dbReference>
<accession>A0ABD0NY01</accession>
<name>A0ABD0NY01_CIRMR</name>